<dbReference type="PANTHER" id="PTHR47504:SF5">
    <property type="entry name" value="RIGHT ORIGIN-BINDING PROTEIN"/>
    <property type="match status" value="1"/>
</dbReference>
<name>A0A1H5V4S0_9HYPH</name>
<accession>A0A1H5V4S0</accession>
<dbReference type="SUPFAM" id="SSF55136">
    <property type="entry name" value="Probable bacterial effector-binding domain"/>
    <property type="match status" value="1"/>
</dbReference>
<dbReference type="Proteomes" id="UP000236743">
    <property type="component" value="Unassembled WGS sequence"/>
</dbReference>
<dbReference type="GO" id="GO:0003700">
    <property type="term" value="F:DNA-binding transcription factor activity"/>
    <property type="evidence" value="ECO:0007669"/>
    <property type="project" value="InterPro"/>
</dbReference>
<dbReference type="PRINTS" id="PR00032">
    <property type="entry name" value="HTHARAC"/>
</dbReference>
<dbReference type="Gene3D" id="3.20.80.10">
    <property type="entry name" value="Regulatory factor, effector binding domain"/>
    <property type="match status" value="1"/>
</dbReference>
<evidence type="ECO:0000313" key="5">
    <source>
        <dbReference type="EMBL" id="SEF82204.1"/>
    </source>
</evidence>
<dbReference type="RefSeq" id="WP_103871424.1">
    <property type="nucleotide sequence ID" value="NZ_FNUY01000002.1"/>
</dbReference>
<dbReference type="Pfam" id="PF06445">
    <property type="entry name" value="GyrI-like"/>
    <property type="match status" value="1"/>
</dbReference>
<dbReference type="SMART" id="SM00342">
    <property type="entry name" value="HTH_ARAC"/>
    <property type="match status" value="1"/>
</dbReference>
<dbReference type="OrthoDB" id="282744at2"/>
<organism evidence="5 6">
    <name type="scientific">Bosea lathyri</name>
    <dbReference type="NCBI Taxonomy" id="1036778"/>
    <lineage>
        <taxon>Bacteria</taxon>
        <taxon>Pseudomonadati</taxon>
        <taxon>Pseudomonadota</taxon>
        <taxon>Alphaproteobacteria</taxon>
        <taxon>Hyphomicrobiales</taxon>
        <taxon>Boseaceae</taxon>
        <taxon>Bosea</taxon>
    </lineage>
</organism>
<evidence type="ECO:0000313" key="6">
    <source>
        <dbReference type="Proteomes" id="UP000236743"/>
    </source>
</evidence>
<dbReference type="SUPFAM" id="SSF46689">
    <property type="entry name" value="Homeodomain-like"/>
    <property type="match status" value="2"/>
</dbReference>
<keyword evidence="2" id="KW-0238">DNA-binding</keyword>
<dbReference type="InterPro" id="IPR011256">
    <property type="entry name" value="Reg_factor_effector_dom_sf"/>
</dbReference>
<proteinExistence type="predicted"/>
<dbReference type="EMBL" id="FNUY01000002">
    <property type="protein sequence ID" value="SEF82204.1"/>
    <property type="molecule type" value="Genomic_DNA"/>
</dbReference>
<dbReference type="PROSITE" id="PS00041">
    <property type="entry name" value="HTH_ARAC_FAMILY_1"/>
    <property type="match status" value="1"/>
</dbReference>
<feature type="domain" description="HTH araC/xylS-type" evidence="4">
    <location>
        <begin position="5"/>
        <end position="103"/>
    </location>
</feature>
<dbReference type="InterPro" id="IPR050959">
    <property type="entry name" value="MarA-like"/>
</dbReference>
<dbReference type="InterPro" id="IPR009057">
    <property type="entry name" value="Homeodomain-like_sf"/>
</dbReference>
<dbReference type="SMART" id="SM00871">
    <property type="entry name" value="AraC_E_bind"/>
    <property type="match status" value="1"/>
</dbReference>
<dbReference type="Pfam" id="PF12833">
    <property type="entry name" value="HTH_18"/>
    <property type="match status" value="1"/>
</dbReference>
<keyword evidence="1" id="KW-0805">Transcription regulation</keyword>
<protein>
    <submittedName>
        <fullName evidence="5">Transcriptional regulator, AraC family</fullName>
    </submittedName>
</protein>
<dbReference type="PANTHER" id="PTHR47504">
    <property type="entry name" value="RIGHT ORIGIN-BINDING PROTEIN"/>
    <property type="match status" value="1"/>
</dbReference>
<gene>
    <name evidence="5" type="ORF">SAMN04488115_102154</name>
</gene>
<evidence type="ECO:0000256" key="3">
    <source>
        <dbReference type="ARBA" id="ARBA00023163"/>
    </source>
</evidence>
<dbReference type="PROSITE" id="PS01124">
    <property type="entry name" value="HTH_ARAC_FAMILY_2"/>
    <property type="match status" value="1"/>
</dbReference>
<evidence type="ECO:0000259" key="4">
    <source>
        <dbReference type="PROSITE" id="PS01124"/>
    </source>
</evidence>
<dbReference type="InterPro" id="IPR018060">
    <property type="entry name" value="HTH_AraC"/>
</dbReference>
<dbReference type="AlphaFoldDB" id="A0A1H5V4S0"/>
<dbReference type="InterPro" id="IPR018062">
    <property type="entry name" value="HTH_AraC-typ_CS"/>
</dbReference>
<dbReference type="GO" id="GO:0043565">
    <property type="term" value="F:sequence-specific DNA binding"/>
    <property type="evidence" value="ECO:0007669"/>
    <property type="project" value="InterPro"/>
</dbReference>
<dbReference type="InterPro" id="IPR010499">
    <property type="entry name" value="AraC_E-bd"/>
</dbReference>
<dbReference type="InterPro" id="IPR020449">
    <property type="entry name" value="Tscrpt_reg_AraC-type_HTH"/>
</dbReference>
<keyword evidence="3" id="KW-0804">Transcription</keyword>
<sequence>MDPVVKAIWCVESRFASGISLDEIAEVSGVSRFHLCRAFGVATGQSVMRYVRGRRLTEAARTLAAGAPDILSVALDWGYGSHEAFTRAFREQFGLTPEALREKGDLDSLMLVEPIIMDKTPTVTLEAPRLVDGNSLLIAGLGGHFTYENSSAGIPSLWQRFAPHIGHVPKQTGSTGYGVCVNPDDAGHFDYIAGVEVSSFDDLPDDFVRVRIPAQTYAVFSHRHHISTIKASFEAIFRDWLPKSGRSLAETPGFERYDERFDPRTGTGVTEIWVPLKP</sequence>
<evidence type="ECO:0000256" key="1">
    <source>
        <dbReference type="ARBA" id="ARBA00023015"/>
    </source>
</evidence>
<dbReference type="Gene3D" id="1.10.10.60">
    <property type="entry name" value="Homeodomain-like"/>
    <property type="match status" value="2"/>
</dbReference>
<evidence type="ECO:0000256" key="2">
    <source>
        <dbReference type="ARBA" id="ARBA00023125"/>
    </source>
</evidence>
<keyword evidence="6" id="KW-1185">Reference proteome</keyword>
<dbReference type="InterPro" id="IPR029442">
    <property type="entry name" value="GyrI-like"/>
</dbReference>
<reference evidence="5 6" key="1">
    <citation type="submission" date="2016-10" db="EMBL/GenBank/DDBJ databases">
        <authorList>
            <person name="de Groot N.N."/>
        </authorList>
    </citation>
    <scope>NUCLEOTIDE SEQUENCE [LARGE SCALE GENOMIC DNA]</scope>
    <source>
        <strain evidence="5 6">DSM 26656</strain>
    </source>
</reference>